<dbReference type="PANTHER" id="PTHR30606">
    <property type="entry name" value="LIPID A BIOSYNTHESIS LAUROYL ACYLTRANSFERASE"/>
    <property type="match status" value="1"/>
</dbReference>
<dbReference type="PANTHER" id="PTHR30606:SF10">
    <property type="entry name" value="PHOSPHATIDYLINOSITOL MANNOSIDE ACYLTRANSFERASE"/>
    <property type="match status" value="1"/>
</dbReference>
<keyword evidence="2" id="KW-1003">Cell membrane</keyword>
<evidence type="ECO:0000256" key="6">
    <source>
        <dbReference type="ARBA" id="ARBA00023315"/>
    </source>
</evidence>
<dbReference type="CDD" id="cd07984">
    <property type="entry name" value="LPLAT_LABLAT-like"/>
    <property type="match status" value="1"/>
</dbReference>
<dbReference type="RefSeq" id="WP_138364976.1">
    <property type="nucleotide sequence ID" value="NZ_VCEJ01000002.1"/>
</dbReference>
<evidence type="ECO:0000256" key="1">
    <source>
        <dbReference type="ARBA" id="ARBA00004533"/>
    </source>
</evidence>
<protein>
    <submittedName>
        <fullName evidence="7">Lysophospholipid acyltransferase family protein</fullName>
    </submittedName>
</protein>
<keyword evidence="4 7" id="KW-0808">Transferase</keyword>
<dbReference type="OrthoDB" id="9801955at2"/>
<evidence type="ECO:0000256" key="2">
    <source>
        <dbReference type="ARBA" id="ARBA00022475"/>
    </source>
</evidence>
<evidence type="ECO:0000313" key="8">
    <source>
        <dbReference type="Proteomes" id="UP000306402"/>
    </source>
</evidence>
<evidence type="ECO:0000256" key="4">
    <source>
        <dbReference type="ARBA" id="ARBA00022679"/>
    </source>
</evidence>
<sequence length="279" mass="32877">MRTIRFRLALFGWRSVADLIYLIFRNLWPYRQQLILKNLADCFPVFSEGEIKALSTRYFRHLADLIVEPFLVHQLPTSSLGKLTTYDNLPLLRQLIAEKKDIVLMASHYGNWEYLLSLPLMADCNVLAAYSPLSNRFLDRVLRKFRGRYGVQLVPKSEWYRTVLKWQSDKPSIFITIADQRPGSIAKNHVEFMNLKTFVQPGAARIAANRNCAVIYLDVQKKARNSYHFSFEPLVSESLNLNEKHLMKTYFNALEMTIRRQPELWLWSHNRWKYCKAQK</sequence>
<accession>A0A5R9L5C1</accession>
<comment type="subcellular location">
    <subcellularLocation>
        <location evidence="1">Cell inner membrane</location>
    </subcellularLocation>
</comment>
<keyword evidence="5" id="KW-0472">Membrane</keyword>
<dbReference type="Pfam" id="PF03279">
    <property type="entry name" value="Lip_A_acyltrans"/>
    <property type="match status" value="1"/>
</dbReference>
<name>A0A5R9L5C1_9BACT</name>
<dbReference type="GO" id="GO:0009247">
    <property type="term" value="P:glycolipid biosynthetic process"/>
    <property type="evidence" value="ECO:0007669"/>
    <property type="project" value="UniProtKB-ARBA"/>
</dbReference>
<keyword evidence="8" id="KW-1185">Reference proteome</keyword>
<dbReference type="EMBL" id="VCEJ01000002">
    <property type="protein sequence ID" value="TLV03766.1"/>
    <property type="molecule type" value="Genomic_DNA"/>
</dbReference>
<dbReference type="AlphaFoldDB" id="A0A5R9L5C1"/>
<keyword evidence="3" id="KW-0997">Cell inner membrane</keyword>
<dbReference type="InterPro" id="IPR004960">
    <property type="entry name" value="LipA_acyltrans"/>
</dbReference>
<proteinExistence type="predicted"/>
<dbReference type="Proteomes" id="UP000306402">
    <property type="component" value="Unassembled WGS sequence"/>
</dbReference>
<comment type="caution">
    <text evidence="7">The sequence shown here is derived from an EMBL/GenBank/DDBJ whole genome shotgun (WGS) entry which is preliminary data.</text>
</comment>
<dbReference type="GO" id="GO:0005886">
    <property type="term" value="C:plasma membrane"/>
    <property type="evidence" value="ECO:0007669"/>
    <property type="project" value="UniProtKB-SubCell"/>
</dbReference>
<keyword evidence="6 7" id="KW-0012">Acyltransferase</keyword>
<dbReference type="GO" id="GO:0016746">
    <property type="term" value="F:acyltransferase activity"/>
    <property type="evidence" value="ECO:0007669"/>
    <property type="project" value="UniProtKB-KW"/>
</dbReference>
<evidence type="ECO:0000256" key="5">
    <source>
        <dbReference type="ARBA" id="ARBA00023136"/>
    </source>
</evidence>
<evidence type="ECO:0000313" key="7">
    <source>
        <dbReference type="EMBL" id="TLV03766.1"/>
    </source>
</evidence>
<reference evidence="7 8" key="1">
    <citation type="submission" date="2019-05" db="EMBL/GenBank/DDBJ databases">
        <authorList>
            <person name="Qu J.-H."/>
        </authorList>
    </citation>
    <scope>NUCLEOTIDE SEQUENCE [LARGE SCALE GENOMIC DNA]</scope>
    <source>
        <strain evidence="7 8">T17</strain>
    </source>
</reference>
<organism evidence="7 8">
    <name type="scientific">Dyadobacter luticola</name>
    <dbReference type="NCBI Taxonomy" id="1979387"/>
    <lineage>
        <taxon>Bacteria</taxon>
        <taxon>Pseudomonadati</taxon>
        <taxon>Bacteroidota</taxon>
        <taxon>Cytophagia</taxon>
        <taxon>Cytophagales</taxon>
        <taxon>Spirosomataceae</taxon>
        <taxon>Dyadobacter</taxon>
    </lineage>
</organism>
<evidence type="ECO:0000256" key="3">
    <source>
        <dbReference type="ARBA" id="ARBA00022519"/>
    </source>
</evidence>
<gene>
    <name evidence="7" type="ORF">FEN17_09280</name>
</gene>